<dbReference type="InterPro" id="IPR002347">
    <property type="entry name" value="SDR_fam"/>
</dbReference>
<dbReference type="PANTHER" id="PTHR43550">
    <property type="entry name" value="3-KETODIHYDROSPHINGOSINE REDUCTASE"/>
    <property type="match status" value="1"/>
</dbReference>
<comment type="caution">
    <text evidence="2">The sequence shown here is derived from an EMBL/GenBank/DDBJ whole genome shotgun (WGS) entry which is preliminary data.</text>
</comment>
<dbReference type="Gene3D" id="3.40.50.720">
    <property type="entry name" value="NAD(P)-binding Rossmann-like Domain"/>
    <property type="match status" value="1"/>
</dbReference>
<gene>
    <name evidence="2" type="ORF">BJY01DRAFT_262354</name>
</gene>
<dbReference type="PRINTS" id="PR00081">
    <property type="entry name" value="GDHRDH"/>
</dbReference>
<dbReference type="InterPro" id="IPR036291">
    <property type="entry name" value="NAD(P)-bd_dom_sf"/>
</dbReference>
<evidence type="ECO:0000313" key="2">
    <source>
        <dbReference type="EMBL" id="KAL2826380.1"/>
    </source>
</evidence>
<evidence type="ECO:0000313" key="3">
    <source>
        <dbReference type="Proteomes" id="UP001610446"/>
    </source>
</evidence>
<accession>A0ABR4IF33</accession>
<dbReference type="SMART" id="SM00822">
    <property type="entry name" value="PKS_KR"/>
    <property type="match status" value="1"/>
</dbReference>
<dbReference type="PANTHER" id="PTHR43550:SF3">
    <property type="entry name" value="3-KETODIHYDROSPHINGOSINE REDUCTASE"/>
    <property type="match status" value="1"/>
</dbReference>
<dbReference type="Pfam" id="PF00106">
    <property type="entry name" value="adh_short"/>
    <property type="match status" value="1"/>
</dbReference>
<proteinExistence type="predicted"/>
<dbReference type="InterPro" id="IPR057326">
    <property type="entry name" value="KR_dom"/>
</dbReference>
<sequence>MTRKDQFNVKGQSVVIAGGSKGLGRELAIQLTSQGANVTILARSPGPLEETRQELAKHIQSPDDQTIDAVPLDLTDATQVEEFITSLPEPPSVLFCVAGGTSEEIGFFADISARDIEAVMARNYFAAAYIAHALLRRWLKEPPAVPTEQTRHIIFTASTAAFLGLPGYSAYTPSKAATRALADTLRQEALLYTSQQTINIHCSFPGNFFTDAFYAEQRKKPALLKEIEGGEDGGGDAKTAEHVAQLIIEGLKGGKYFITMDTDTELLLNNMRGPSPRDSPLRDWVMGVVGSLVWPFYRARFDRATVRFGKGMLEE</sequence>
<reference evidence="2 3" key="1">
    <citation type="submission" date="2024-07" db="EMBL/GenBank/DDBJ databases">
        <title>Section-level genome sequencing and comparative genomics of Aspergillus sections Usti and Cavernicolus.</title>
        <authorList>
            <consortium name="Lawrence Berkeley National Laboratory"/>
            <person name="Nybo J.L."/>
            <person name="Vesth T.C."/>
            <person name="Theobald S."/>
            <person name="Frisvad J.C."/>
            <person name="Larsen T.O."/>
            <person name="Kjaerboelling I."/>
            <person name="Rothschild-Mancinelli K."/>
            <person name="Lyhne E.K."/>
            <person name="Kogle M.E."/>
            <person name="Barry K."/>
            <person name="Clum A."/>
            <person name="Na H."/>
            <person name="Ledsgaard L."/>
            <person name="Lin J."/>
            <person name="Lipzen A."/>
            <person name="Kuo A."/>
            <person name="Riley R."/>
            <person name="Mondo S."/>
            <person name="Labutti K."/>
            <person name="Haridas S."/>
            <person name="Pangalinan J."/>
            <person name="Salamov A.A."/>
            <person name="Simmons B.A."/>
            <person name="Magnuson J.K."/>
            <person name="Chen J."/>
            <person name="Drula E."/>
            <person name="Henrissat B."/>
            <person name="Wiebenga A."/>
            <person name="Lubbers R.J."/>
            <person name="Gomes A.C."/>
            <person name="Makela M.R."/>
            <person name="Stajich J."/>
            <person name="Grigoriev I.V."/>
            <person name="Mortensen U.H."/>
            <person name="De Vries R.P."/>
            <person name="Baker S.E."/>
            <person name="Andersen M.R."/>
        </authorList>
    </citation>
    <scope>NUCLEOTIDE SEQUENCE [LARGE SCALE GENOMIC DNA]</scope>
    <source>
        <strain evidence="2 3">CBS 123904</strain>
    </source>
</reference>
<protein>
    <submittedName>
        <fullName evidence="2">Oxidoreductase,short chain dehydrogenase</fullName>
    </submittedName>
</protein>
<evidence type="ECO:0000259" key="1">
    <source>
        <dbReference type="SMART" id="SM00822"/>
    </source>
</evidence>
<organism evidence="2 3">
    <name type="scientific">Aspergillus pseudoustus</name>
    <dbReference type="NCBI Taxonomy" id="1810923"/>
    <lineage>
        <taxon>Eukaryota</taxon>
        <taxon>Fungi</taxon>
        <taxon>Dikarya</taxon>
        <taxon>Ascomycota</taxon>
        <taxon>Pezizomycotina</taxon>
        <taxon>Eurotiomycetes</taxon>
        <taxon>Eurotiomycetidae</taxon>
        <taxon>Eurotiales</taxon>
        <taxon>Aspergillaceae</taxon>
        <taxon>Aspergillus</taxon>
        <taxon>Aspergillus subgen. Nidulantes</taxon>
    </lineage>
</organism>
<name>A0ABR4IF33_9EURO</name>
<keyword evidence="3" id="KW-1185">Reference proteome</keyword>
<dbReference type="Proteomes" id="UP001610446">
    <property type="component" value="Unassembled WGS sequence"/>
</dbReference>
<feature type="domain" description="Ketoreductase" evidence="1">
    <location>
        <begin position="12"/>
        <end position="208"/>
    </location>
</feature>
<dbReference type="EMBL" id="JBFXLU010000442">
    <property type="protein sequence ID" value="KAL2826380.1"/>
    <property type="molecule type" value="Genomic_DNA"/>
</dbReference>
<dbReference type="SUPFAM" id="SSF51735">
    <property type="entry name" value="NAD(P)-binding Rossmann-fold domains"/>
    <property type="match status" value="1"/>
</dbReference>